<evidence type="ECO:0000256" key="3">
    <source>
        <dbReference type="ARBA" id="ARBA00012535"/>
    </source>
</evidence>
<accession>A0A7X0H6J0</accession>
<evidence type="ECO:0000256" key="1">
    <source>
        <dbReference type="ARBA" id="ARBA00004814"/>
    </source>
</evidence>
<evidence type="ECO:0000256" key="5">
    <source>
        <dbReference type="ARBA" id="ARBA00023070"/>
    </source>
</evidence>
<dbReference type="Pfam" id="PF01593">
    <property type="entry name" value="Amino_oxidase"/>
    <property type="match status" value="1"/>
</dbReference>
<dbReference type="PROSITE" id="PS51318">
    <property type="entry name" value="TAT"/>
    <property type="match status" value="1"/>
</dbReference>
<name>A0A7X0H6J0_9BACT</name>
<dbReference type="EMBL" id="JACHGY010000001">
    <property type="protein sequence ID" value="MBB6430190.1"/>
    <property type="molecule type" value="Genomic_DNA"/>
</dbReference>
<dbReference type="SUPFAM" id="SSF54373">
    <property type="entry name" value="FAD-linked reductases, C-terminal domain"/>
    <property type="match status" value="1"/>
</dbReference>
<reference evidence="8 9" key="1">
    <citation type="submission" date="2020-08" db="EMBL/GenBank/DDBJ databases">
        <title>Genomic Encyclopedia of Type Strains, Phase IV (KMG-IV): sequencing the most valuable type-strain genomes for metagenomic binning, comparative biology and taxonomic classification.</title>
        <authorList>
            <person name="Goeker M."/>
        </authorList>
    </citation>
    <scope>NUCLEOTIDE SEQUENCE [LARGE SCALE GENOMIC DNA]</scope>
    <source>
        <strain evidence="8 9">DSM 103725</strain>
    </source>
</reference>
<sequence length="393" mass="43071">MFDSPNTPLGRRRFIAQGMAGLASLLVGCNSRSSKVAAERLGERIVIVGAGPAGMTAAHLLRQYGVEVAVFEAAPTHGGRIKHHTTFTDFPISLGAEWVHVGPGILDEIVNDPAVNVTTKVRAYDPNDLAGYYDGRLMLGPIGDELDRKFVGSSWLDFFNTYIYPGIADAITFDSQVTAIDYAGDTVQLTDAKGATHVADRVIVTVPLKILQRGDLAFTPALPPRRARAIASADIWSGLKVFLEFTEKFYPAALAFPDSEMKQGQRLYYDAAYGQKSQANILGLFAVGHHAESYLVLSEDELLKRILAELDEVFEGEVSRTYVRHLVQNWNDEPYIHAAYLADDAPVSTSQHLAGSVDDRVYFAGDAYTRFHDWSSVHAAAWSAMETVEDLLS</sequence>
<organism evidence="8 9">
    <name type="scientific">Algisphaera agarilytica</name>
    <dbReference type="NCBI Taxonomy" id="1385975"/>
    <lineage>
        <taxon>Bacteria</taxon>
        <taxon>Pseudomonadati</taxon>
        <taxon>Planctomycetota</taxon>
        <taxon>Phycisphaerae</taxon>
        <taxon>Phycisphaerales</taxon>
        <taxon>Phycisphaeraceae</taxon>
        <taxon>Algisphaera</taxon>
    </lineage>
</organism>
<dbReference type="Gene3D" id="3.50.50.60">
    <property type="entry name" value="FAD/NAD(P)-binding domain"/>
    <property type="match status" value="2"/>
</dbReference>
<keyword evidence="5" id="KW-0073">Auxin biosynthesis</keyword>
<dbReference type="PANTHER" id="PTHR10742:SF410">
    <property type="entry name" value="LYSINE-SPECIFIC HISTONE DEMETHYLASE 2"/>
    <property type="match status" value="1"/>
</dbReference>
<comment type="pathway">
    <text evidence="1">Plant hormone metabolism; auxin biosynthesis.</text>
</comment>
<dbReference type="InterPro" id="IPR002937">
    <property type="entry name" value="Amino_oxidase"/>
</dbReference>
<comment type="similarity">
    <text evidence="2">Belongs to the tryptophan 2-monooxygenase family.</text>
</comment>
<keyword evidence="9" id="KW-1185">Reference proteome</keyword>
<gene>
    <name evidence="8" type="ORF">HNQ40_001996</name>
</gene>
<dbReference type="Pfam" id="PF13450">
    <property type="entry name" value="NAD_binding_8"/>
    <property type="match status" value="1"/>
</dbReference>
<protein>
    <recommendedName>
        <fullName evidence="4">Tryptophan 2-monooxygenase</fullName>
        <ecNumber evidence="3">1.13.12.3</ecNumber>
    </recommendedName>
</protein>
<dbReference type="Proteomes" id="UP000541810">
    <property type="component" value="Unassembled WGS sequence"/>
</dbReference>
<dbReference type="InterPro" id="IPR006311">
    <property type="entry name" value="TAT_signal"/>
</dbReference>
<comment type="caution">
    <text evidence="8">The sequence shown here is derived from an EMBL/GenBank/DDBJ whole genome shotgun (WGS) entry which is preliminary data.</text>
</comment>
<evidence type="ECO:0000256" key="2">
    <source>
        <dbReference type="ARBA" id="ARBA00005833"/>
    </source>
</evidence>
<dbReference type="RefSeq" id="WP_184677724.1">
    <property type="nucleotide sequence ID" value="NZ_JACHGY010000001.1"/>
</dbReference>
<dbReference type="EC" id="1.13.12.3" evidence="3"/>
<dbReference type="GO" id="GO:0009851">
    <property type="term" value="P:auxin biosynthetic process"/>
    <property type="evidence" value="ECO:0007669"/>
    <property type="project" value="UniProtKB-KW"/>
</dbReference>
<evidence type="ECO:0000313" key="9">
    <source>
        <dbReference type="Proteomes" id="UP000541810"/>
    </source>
</evidence>
<dbReference type="GO" id="GO:0050361">
    <property type="term" value="F:tryptophan 2-monooxygenase activity"/>
    <property type="evidence" value="ECO:0007669"/>
    <property type="project" value="UniProtKB-EC"/>
</dbReference>
<dbReference type="PRINTS" id="PR00420">
    <property type="entry name" value="RNGMNOXGNASE"/>
</dbReference>
<dbReference type="SUPFAM" id="SSF51905">
    <property type="entry name" value="FAD/NAD(P)-binding domain"/>
    <property type="match status" value="1"/>
</dbReference>
<evidence type="ECO:0000259" key="7">
    <source>
        <dbReference type="Pfam" id="PF01593"/>
    </source>
</evidence>
<proteinExistence type="inferred from homology"/>
<evidence type="ECO:0000256" key="6">
    <source>
        <dbReference type="ARBA" id="ARBA00047321"/>
    </source>
</evidence>
<dbReference type="InterPro" id="IPR050281">
    <property type="entry name" value="Flavin_monoamine_oxidase"/>
</dbReference>
<feature type="domain" description="Amine oxidase" evidence="7">
    <location>
        <begin position="170"/>
        <end position="391"/>
    </location>
</feature>
<dbReference type="AlphaFoldDB" id="A0A7X0H6J0"/>
<comment type="catalytic activity">
    <reaction evidence="6">
        <text>L-tryptophan + O2 = indole-3-acetamide + CO2 + H2O</text>
        <dbReference type="Rhea" id="RHEA:16165"/>
        <dbReference type="ChEBI" id="CHEBI:15377"/>
        <dbReference type="ChEBI" id="CHEBI:15379"/>
        <dbReference type="ChEBI" id="CHEBI:16031"/>
        <dbReference type="ChEBI" id="CHEBI:16526"/>
        <dbReference type="ChEBI" id="CHEBI:57912"/>
        <dbReference type="EC" id="1.13.12.3"/>
    </reaction>
</comment>
<evidence type="ECO:0000256" key="4">
    <source>
        <dbReference type="ARBA" id="ARBA00017871"/>
    </source>
</evidence>
<evidence type="ECO:0000313" key="8">
    <source>
        <dbReference type="EMBL" id="MBB6430190.1"/>
    </source>
</evidence>
<dbReference type="PANTHER" id="PTHR10742">
    <property type="entry name" value="FLAVIN MONOAMINE OXIDASE"/>
    <property type="match status" value="1"/>
</dbReference>
<dbReference type="InterPro" id="IPR036188">
    <property type="entry name" value="FAD/NAD-bd_sf"/>
</dbReference>